<proteinExistence type="predicted"/>
<protein>
    <recommendedName>
        <fullName evidence="3">FecR protein domain-containing protein</fullName>
    </recommendedName>
</protein>
<dbReference type="EMBL" id="JACJRF010000028">
    <property type="protein sequence ID" value="MBD2345717.1"/>
    <property type="molecule type" value="Genomic_DNA"/>
</dbReference>
<organism evidence="1 2">
    <name type="scientific">Anabaena subtropica FACHB-260</name>
    <dbReference type="NCBI Taxonomy" id="2692884"/>
    <lineage>
        <taxon>Bacteria</taxon>
        <taxon>Bacillati</taxon>
        <taxon>Cyanobacteriota</taxon>
        <taxon>Cyanophyceae</taxon>
        <taxon>Nostocales</taxon>
        <taxon>Nostocaceae</taxon>
        <taxon>Anabaena</taxon>
    </lineage>
</organism>
<dbReference type="Proteomes" id="UP000607281">
    <property type="component" value="Unassembled WGS sequence"/>
</dbReference>
<accession>A0ABR8CU27</accession>
<evidence type="ECO:0000313" key="2">
    <source>
        <dbReference type="Proteomes" id="UP000607281"/>
    </source>
</evidence>
<name>A0ABR8CU27_9NOST</name>
<comment type="caution">
    <text evidence="1">The sequence shown here is derived from an EMBL/GenBank/DDBJ whole genome shotgun (WGS) entry which is preliminary data.</text>
</comment>
<keyword evidence="2" id="KW-1185">Reference proteome</keyword>
<evidence type="ECO:0000313" key="1">
    <source>
        <dbReference type="EMBL" id="MBD2345717.1"/>
    </source>
</evidence>
<gene>
    <name evidence="1" type="ORF">H6G18_16395</name>
</gene>
<evidence type="ECO:0008006" key="3">
    <source>
        <dbReference type="Google" id="ProtNLM"/>
    </source>
</evidence>
<dbReference type="RefSeq" id="WP_190408145.1">
    <property type="nucleotide sequence ID" value="NZ_JACJRF010000028.1"/>
</dbReference>
<sequence>MRWQIWSLQRQLLISTVITLSWLTPALAQSDQPLTRAEVYKLTKIVELLLHNQTQRPARPNDVVVPKDAVRTGVSSQAQLFFNDKSLIRVDQSSIFRFEPGLRRFKLRNLIALNEMIFKLESGTALILSPPGSVGTAVETPESQITIFAANPAIASSPSDTKLNPTLIANHKSTKLSQNNDLYAPAQKASAVMVIHDQERKTTQVFALTDGDIKITDQGGRKTVALLGGQTVAVKNGLVGNSQEFDLPAFYKTITLASGLGVGHENLVAQETTPVQETIKAVRIETLAALRRQAERFRGFTRTFLADALNGTEGDLNPRPAVSVRIANPQVVQGIFYRTQGNTAVFIPDNNPNSPTNISVDFDQRTIDIGGNTGVSNRAGLSGNNASGSVINANGQITQIEVFAVNGQEPQEGVPYRGSLTTGIARDR</sequence>
<reference evidence="1 2" key="1">
    <citation type="journal article" date="2020" name="ISME J.">
        <title>Comparative genomics reveals insights into cyanobacterial evolution and habitat adaptation.</title>
        <authorList>
            <person name="Chen M.Y."/>
            <person name="Teng W.K."/>
            <person name="Zhao L."/>
            <person name="Hu C.X."/>
            <person name="Zhou Y.K."/>
            <person name="Han B.P."/>
            <person name="Song L.R."/>
            <person name="Shu W.S."/>
        </authorList>
    </citation>
    <scope>NUCLEOTIDE SEQUENCE [LARGE SCALE GENOMIC DNA]</scope>
    <source>
        <strain evidence="1 2">FACHB-260</strain>
    </source>
</reference>